<evidence type="ECO:0000313" key="2">
    <source>
        <dbReference type="EMBL" id="TWF78686.1"/>
    </source>
</evidence>
<dbReference type="RefSeq" id="WP_147257651.1">
    <property type="nucleotide sequence ID" value="NZ_VIWU01000001.1"/>
</dbReference>
<comment type="caution">
    <text evidence="2">The sequence shown here is derived from an EMBL/GenBank/DDBJ whole genome shotgun (WGS) entry which is preliminary data.</text>
</comment>
<dbReference type="InterPro" id="IPR045674">
    <property type="entry name" value="DUF6196"/>
</dbReference>
<dbReference type="Proteomes" id="UP000321261">
    <property type="component" value="Unassembled WGS sequence"/>
</dbReference>
<keyword evidence="3" id="KW-1185">Reference proteome</keyword>
<organism evidence="2 3">
    <name type="scientific">Pseudonocardia hierapolitana</name>
    <dbReference type="NCBI Taxonomy" id="1128676"/>
    <lineage>
        <taxon>Bacteria</taxon>
        <taxon>Bacillati</taxon>
        <taxon>Actinomycetota</taxon>
        <taxon>Actinomycetes</taxon>
        <taxon>Pseudonocardiales</taxon>
        <taxon>Pseudonocardiaceae</taxon>
        <taxon>Pseudonocardia</taxon>
    </lineage>
</organism>
<evidence type="ECO:0000313" key="3">
    <source>
        <dbReference type="Proteomes" id="UP000321261"/>
    </source>
</evidence>
<dbReference type="EMBL" id="VIWU01000001">
    <property type="protein sequence ID" value="TWF78686.1"/>
    <property type="molecule type" value="Genomic_DNA"/>
</dbReference>
<proteinExistence type="predicted"/>
<sequence>MVTVSSEAPAQTEARLRGVFRRSQAVWLPGSWEFVEGAEVAGRDDAIAVIRDEGQVSADGRRQLTEHFTWSSGEGSGTNQLREANA</sequence>
<name>A0A561SV18_9PSEU</name>
<feature type="region of interest" description="Disordered" evidence="1">
    <location>
        <begin position="66"/>
        <end position="86"/>
    </location>
</feature>
<dbReference type="Pfam" id="PF19696">
    <property type="entry name" value="DUF6196"/>
    <property type="match status" value="1"/>
</dbReference>
<protein>
    <submittedName>
        <fullName evidence="2">Uncharacterized protein</fullName>
    </submittedName>
</protein>
<reference evidence="2 3" key="1">
    <citation type="submission" date="2019-06" db="EMBL/GenBank/DDBJ databases">
        <title>Sequencing the genomes of 1000 actinobacteria strains.</title>
        <authorList>
            <person name="Klenk H.-P."/>
        </authorList>
    </citation>
    <scope>NUCLEOTIDE SEQUENCE [LARGE SCALE GENOMIC DNA]</scope>
    <source>
        <strain evidence="2 3">DSM 45671</strain>
    </source>
</reference>
<accession>A0A561SV18</accession>
<dbReference type="AlphaFoldDB" id="A0A561SV18"/>
<gene>
    <name evidence="2" type="ORF">FHX44_114609</name>
</gene>
<evidence type="ECO:0000256" key="1">
    <source>
        <dbReference type="SAM" id="MobiDB-lite"/>
    </source>
</evidence>
<dbReference type="OrthoDB" id="8448684at2"/>